<feature type="region of interest" description="Disordered" evidence="9">
    <location>
        <begin position="414"/>
        <end position="437"/>
    </location>
</feature>
<evidence type="ECO:0000256" key="7">
    <source>
        <dbReference type="ARBA" id="ARBA00024211"/>
    </source>
</evidence>
<feature type="region of interest" description="Disordered" evidence="9">
    <location>
        <begin position="138"/>
        <end position="269"/>
    </location>
</feature>
<dbReference type="Proteomes" id="UP001652623">
    <property type="component" value="Chromosome 1"/>
</dbReference>
<feature type="compositionally biased region" description="Polar residues" evidence="9">
    <location>
        <begin position="417"/>
        <end position="437"/>
    </location>
</feature>
<keyword evidence="5" id="KW-0472">Membrane</keyword>
<feature type="domain" description="SOSEKI DIX-like" evidence="10">
    <location>
        <begin position="13"/>
        <end position="100"/>
    </location>
</feature>
<evidence type="ECO:0000256" key="9">
    <source>
        <dbReference type="SAM" id="MobiDB-lite"/>
    </source>
</evidence>
<keyword evidence="4" id="KW-0132">Cell division</keyword>
<protein>
    <submittedName>
        <fullName evidence="12">Protein SOSEKI 1 isoform X1</fullName>
    </submittedName>
</protein>
<name>A0ABM3I963_ZIZJJ</name>
<keyword evidence="2" id="KW-0217">Developmental protein</keyword>
<dbReference type="PANTHER" id="PTHR31083:SF5">
    <property type="entry name" value="PROTEIN SOSEKI 1"/>
    <property type="match status" value="1"/>
</dbReference>
<comment type="subcellular location">
    <subcellularLocation>
        <location evidence="1">Cell membrane</location>
        <topology evidence="1">Peripheral membrane protein</topology>
        <orientation evidence="1">Cytoplasmic side</orientation>
    </subcellularLocation>
</comment>
<dbReference type="RefSeq" id="XP_048323662.2">
    <property type="nucleotide sequence ID" value="XM_048467705.2"/>
</dbReference>
<evidence type="ECO:0000256" key="5">
    <source>
        <dbReference type="ARBA" id="ARBA00023136"/>
    </source>
</evidence>
<dbReference type="InterPro" id="IPR021182">
    <property type="entry name" value="SOK_magnoliopsida"/>
</dbReference>
<dbReference type="PIRSF" id="PIRSF031043">
    <property type="entry name" value="UCP031043"/>
    <property type="match status" value="1"/>
</dbReference>
<proteinExistence type="inferred from homology"/>
<feature type="compositionally biased region" description="Basic and acidic residues" evidence="9">
    <location>
        <begin position="298"/>
        <end position="311"/>
    </location>
</feature>
<feature type="compositionally biased region" description="Basic and acidic residues" evidence="9">
    <location>
        <begin position="190"/>
        <end position="199"/>
    </location>
</feature>
<dbReference type="Pfam" id="PF06136">
    <property type="entry name" value="SOK"/>
    <property type="match status" value="1"/>
</dbReference>
<keyword evidence="3" id="KW-1003">Cell membrane</keyword>
<comment type="subunit">
    <text evidence="8">Homodimer. Forms long polymer filaments with other SOKs proteins polymers (e.g. SOK1, SOK2, SOK3 and SOK4) crucial for polar localization and biological activity. Binds to ANGUSTIFOLIA (AN).</text>
</comment>
<feature type="compositionally biased region" description="Basic and acidic residues" evidence="9">
    <location>
        <begin position="346"/>
        <end position="356"/>
    </location>
</feature>
<evidence type="ECO:0000256" key="6">
    <source>
        <dbReference type="ARBA" id="ARBA00023306"/>
    </source>
</evidence>
<feature type="compositionally biased region" description="Low complexity" evidence="9">
    <location>
        <begin position="234"/>
        <end position="269"/>
    </location>
</feature>
<keyword evidence="6" id="KW-0131">Cell cycle</keyword>
<dbReference type="InterPro" id="IPR010369">
    <property type="entry name" value="SOK"/>
</dbReference>
<organism evidence="11 12">
    <name type="scientific">Ziziphus jujuba</name>
    <name type="common">Chinese jujube</name>
    <name type="synonym">Ziziphus sativa</name>
    <dbReference type="NCBI Taxonomy" id="326968"/>
    <lineage>
        <taxon>Eukaryota</taxon>
        <taxon>Viridiplantae</taxon>
        <taxon>Streptophyta</taxon>
        <taxon>Embryophyta</taxon>
        <taxon>Tracheophyta</taxon>
        <taxon>Spermatophyta</taxon>
        <taxon>Magnoliopsida</taxon>
        <taxon>eudicotyledons</taxon>
        <taxon>Gunneridae</taxon>
        <taxon>Pentapetalae</taxon>
        <taxon>rosids</taxon>
        <taxon>fabids</taxon>
        <taxon>Rosales</taxon>
        <taxon>Rhamnaceae</taxon>
        <taxon>Paliureae</taxon>
        <taxon>Ziziphus</taxon>
    </lineage>
</organism>
<evidence type="ECO:0000259" key="10">
    <source>
        <dbReference type="Pfam" id="PF06136"/>
    </source>
</evidence>
<evidence type="ECO:0000256" key="3">
    <source>
        <dbReference type="ARBA" id="ARBA00022475"/>
    </source>
</evidence>
<evidence type="ECO:0000256" key="1">
    <source>
        <dbReference type="ARBA" id="ARBA00004413"/>
    </source>
</evidence>
<accession>A0ABM3I963</accession>
<feature type="compositionally biased region" description="Basic and acidic residues" evidence="9">
    <location>
        <begin position="138"/>
        <end position="148"/>
    </location>
</feature>
<sequence>MEAKAGGEVRRLHIIYFLSHMGRVDHPHLIRVHHLTRTGVYLRDVKRWLTDLRGKEMVEAYAWSYKRRYKTGYVWQDLLDDDLITPISDNEYVLKGSEIISATFDAPSNIQYVLENKAASPVHIEQQQAPITELVEEHKQLDQPKSSKQDFQTYPDSKIEIPTKTSSEINEESPHFGSDRSTLTDTESDESMKNIEDHSSSFSFNSNREMNKKMMKKKKKKNMDGRDQMEGTPASSHSSSSSSSSSSSTATTTTTSSKSAFTKSKSHSSGASYVFRNLMSCGAVDTNDTVLVMLNRRGGGDKSNETKRRNSSENVILKGDKLGGSARVFGTYWHPQPSASSSSSRKSCDGEKDNSKKQQSQSQCESTNQKAVSAAYRPVREPICAQCGKPFKPEKMHSHMKSCRGMKALAKAAPTSLKKTPSHSNFNDSASAYLLTN</sequence>
<dbReference type="GeneID" id="107433844"/>
<gene>
    <name evidence="12" type="primary">LOC107433844</name>
</gene>
<evidence type="ECO:0000313" key="12">
    <source>
        <dbReference type="RefSeq" id="XP_048323662.2"/>
    </source>
</evidence>
<evidence type="ECO:0000256" key="4">
    <source>
        <dbReference type="ARBA" id="ARBA00022618"/>
    </source>
</evidence>
<evidence type="ECO:0000313" key="11">
    <source>
        <dbReference type="Proteomes" id="UP001652623"/>
    </source>
</evidence>
<dbReference type="PANTHER" id="PTHR31083">
    <property type="entry name" value="UPSTREAM OF FLC PROTEIN (DUF966)"/>
    <property type="match status" value="1"/>
</dbReference>
<evidence type="ECO:0000256" key="2">
    <source>
        <dbReference type="ARBA" id="ARBA00022473"/>
    </source>
</evidence>
<evidence type="ECO:0000256" key="8">
    <source>
        <dbReference type="ARBA" id="ARBA00046534"/>
    </source>
</evidence>
<comment type="similarity">
    <text evidence="7">Belongs to the SOSEKI family.</text>
</comment>
<feature type="region of interest" description="Disordered" evidence="9">
    <location>
        <begin position="296"/>
        <end position="372"/>
    </location>
</feature>
<keyword evidence="11" id="KW-1185">Reference proteome</keyword>
<dbReference type="InterPro" id="IPR048351">
    <property type="entry name" value="SOK_DIX"/>
</dbReference>
<reference evidence="12" key="1">
    <citation type="submission" date="2025-08" db="UniProtKB">
        <authorList>
            <consortium name="RefSeq"/>
        </authorList>
    </citation>
    <scope>IDENTIFICATION</scope>
    <source>
        <tissue evidence="12">Seedling</tissue>
    </source>
</reference>